<dbReference type="GO" id="GO:0008171">
    <property type="term" value="F:O-methyltransferase activity"/>
    <property type="evidence" value="ECO:0007669"/>
    <property type="project" value="InterPro"/>
</dbReference>
<feature type="domain" description="O-methyltransferase dimerisation" evidence="5">
    <location>
        <begin position="82"/>
        <end position="149"/>
    </location>
</feature>
<evidence type="ECO:0000259" key="5">
    <source>
        <dbReference type="Pfam" id="PF08100"/>
    </source>
</evidence>
<evidence type="ECO:0000256" key="2">
    <source>
        <dbReference type="ARBA" id="ARBA00022679"/>
    </source>
</evidence>
<dbReference type="InterPro" id="IPR036390">
    <property type="entry name" value="WH_DNA-bd_sf"/>
</dbReference>
<dbReference type="OrthoDB" id="2410195at2759"/>
<keyword evidence="7" id="KW-1185">Reference proteome</keyword>
<gene>
    <name evidence="6" type="ORF">OBBRIDRAFT_789246</name>
</gene>
<dbReference type="InterPro" id="IPR012967">
    <property type="entry name" value="COMT_dimerisation"/>
</dbReference>
<evidence type="ECO:0000313" key="6">
    <source>
        <dbReference type="EMBL" id="OCH94555.1"/>
    </source>
</evidence>
<dbReference type="Gene3D" id="3.40.50.150">
    <property type="entry name" value="Vaccinia Virus protein VP39"/>
    <property type="match status" value="1"/>
</dbReference>
<name>A0A8E2DRP3_9APHY</name>
<dbReference type="SUPFAM" id="SSF46785">
    <property type="entry name" value="Winged helix' DNA-binding domain"/>
    <property type="match status" value="1"/>
</dbReference>
<dbReference type="PANTHER" id="PTHR43712:SF2">
    <property type="entry name" value="O-METHYLTRANSFERASE CICE"/>
    <property type="match status" value="1"/>
</dbReference>
<dbReference type="Pfam" id="PF00891">
    <property type="entry name" value="Methyltransf_2"/>
    <property type="match status" value="1"/>
</dbReference>
<dbReference type="PANTHER" id="PTHR43712">
    <property type="entry name" value="PUTATIVE (AFU_ORTHOLOGUE AFUA_4G14580)-RELATED"/>
    <property type="match status" value="1"/>
</dbReference>
<protein>
    <submittedName>
        <fullName evidence="6">S-adenosyl-L-methionine-dependent methyltransferase</fullName>
    </submittedName>
</protein>
<organism evidence="6 7">
    <name type="scientific">Obba rivulosa</name>
    <dbReference type="NCBI Taxonomy" id="1052685"/>
    <lineage>
        <taxon>Eukaryota</taxon>
        <taxon>Fungi</taxon>
        <taxon>Dikarya</taxon>
        <taxon>Basidiomycota</taxon>
        <taxon>Agaricomycotina</taxon>
        <taxon>Agaricomycetes</taxon>
        <taxon>Polyporales</taxon>
        <taxon>Gelatoporiaceae</taxon>
        <taxon>Obba</taxon>
    </lineage>
</organism>
<dbReference type="GO" id="GO:0032259">
    <property type="term" value="P:methylation"/>
    <property type="evidence" value="ECO:0007669"/>
    <property type="project" value="UniProtKB-KW"/>
</dbReference>
<evidence type="ECO:0000259" key="4">
    <source>
        <dbReference type="Pfam" id="PF00891"/>
    </source>
</evidence>
<reference evidence="6 7" key="1">
    <citation type="submission" date="2016-07" db="EMBL/GenBank/DDBJ databases">
        <title>Draft genome of the white-rot fungus Obba rivulosa 3A-2.</title>
        <authorList>
            <consortium name="DOE Joint Genome Institute"/>
            <person name="Miettinen O."/>
            <person name="Riley R."/>
            <person name="Acob R."/>
            <person name="Barry K."/>
            <person name="Cullen D."/>
            <person name="De Vries R."/>
            <person name="Hainaut M."/>
            <person name="Hatakka A."/>
            <person name="Henrissat B."/>
            <person name="Hilden K."/>
            <person name="Kuo R."/>
            <person name="Labutti K."/>
            <person name="Lipzen A."/>
            <person name="Makela M.R."/>
            <person name="Sandor L."/>
            <person name="Spatafora J.W."/>
            <person name="Grigoriev I.V."/>
            <person name="Hibbett D.S."/>
        </authorList>
    </citation>
    <scope>NUCLEOTIDE SEQUENCE [LARGE SCALE GENOMIC DNA]</scope>
    <source>
        <strain evidence="6 7">3A-2</strain>
    </source>
</reference>
<dbReference type="EMBL" id="KV722343">
    <property type="protein sequence ID" value="OCH94555.1"/>
    <property type="molecule type" value="Genomic_DNA"/>
</dbReference>
<dbReference type="InterPro" id="IPR029063">
    <property type="entry name" value="SAM-dependent_MTases_sf"/>
</dbReference>
<dbReference type="Proteomes" id="UP000250043">
    <property type="component" value="Unassembled WGS sequence"/>
</dbReference>
<dbReference type="PROSITE" id="PS51683">
    <property type="entry name" value="SAM_OMT_II"/>
    <property type="match status" value="1"/>
</dbReference>
<keyword evidence="3" id="KW-0949">S-adenosyl-L-methionine</keyword>
<dbReference type="AlphaFoldDB" id="A0A8E2DRP3"/>
<dbReference type="SUPFAM" id="SSF53335">
    <property type="entry name" value="S-adenosyl-L-methionine-dependent methyltransferases"/>
    <property type="match status" value="1"/>
</dbReference>
<sequence length="464" mass="51097">MADLLALSKLIADGVAAIQSKCDARNTPFPPLDSTYTPQSDAIRMEVIADTLPIIAAANQLIATLQVPQMYAVHMGCVLHISAAWTTVTSGHVIEILREAGPQGAHVNDIAARNGMDPSKLARLLRICATYHLFREVSPDVFTNNRISSAVDTGKSVDDILAHPEDKHVGTTGSSTLAEITTDYGKTAFYLPDVLLDPKTASSEEVTETAFNRGFRTDLSWFKWLHQPENAYRKKRFGLSMTGLSHIGNKKEIINGFDWAGLPEGSIIVDVGGGIGTCTECIYDEYKHLKFVIQDREEVIADTTEVWKARRPDALISGAVTLQPHDFFTEQPVKNATVFFLRAILHDWPTAYAARILSHLRAAAGPHTTLVVADNIIRYACPDEGPYQDIPGTETKSPPAPLLANYGVASGLEYNFDLFMLAHFNAEERTIRRFVDLLGQAGWKLDRVYREPGDHFPRLIASPA</sequence>
<dbReference type="InterPro" id="IPR036388">
    <property type="entry name" value="WH-like_DNA-bd_sf"/>
</dbReference>
<evidence type="ECO:0000313" key="7">
    <source>
        <dbReference type="Proteomes" id="UP000250043"/>
    </source>
</evidence>
<evidence type="ECO:0000256" key="1">
    <source>
        <dbReference type="ARBA" id="ARBA00022603"/>
    </source>
</evidence>
<proteinExistence type="predicted"/>
<evidence type="ECO:0000256" key="3">
    <source>
        <dbReference type="ARBA" id="ARBA00022691"/>
    </source>
</evidence>
<dbReference type="InterPro" id="IPR016461">
    <property type="entry name" value="COMT-like"/>
</dbReference>
<dbReference type="Pfam" id="PF08100">
    <property type="entry name" value="Dimerisation"/>
    <property type="match status" value="1"/>
</dbReference>
<keyword evidence="1 6" id="KW-0489">Methyltransferase</keyword>
<keyword evidence="2 6" id="KW-0808">Transferase</keyword>
<feature type="domain" description="O-methyltransferase C-terminal" evidence="4">
    <location>
        <begin position="228"/>
        <end position="378"/>
    </location>
</feature>
<dbReference type="Gene3D" id="1.10.10.10">
    <property type="entry name" value="Winged helix-like DNA-binding domain superfamily/Winged helix DNA-binding domain"/>
    <property type="match status" value="1"/>
</dbReference>
<accession>A0A8E2DRP3</accession>
<dbReference type="GO" id="GO:0046983">
    <property type="term" value="F:protein dimerization activity"/>
    <property type="evidence" value="ECO:0007669"/>
    <property type="project" value="InterPro"/>
</dbReference>
<dbReference type="InterPro" id="IPR001077">
    <property type="entry name" value="COMT_C"/>
</dbReference>